<reference evidence="1 2" key="1">
    <citation type="journal article" date="2014" name="Nat. Genet.">
        <title>Genome and transcriptome of the porcine whipworm Trichuris suis.</title>
        <authorList>
            <person name="Jex A.R."/>
            <person name="Nejsum P."/>
            <person name="Schwarz E.M."/>
            <person name="Hu L."/>
            <person name="Young N.D."/>
            <person name="Hall R.S."/>
            <person name="Korhonen P.K."/>
            <person name="Liao S."/>
            <person name="Thamsborg S."/>
            <person name="Xia J."/>
            <person name="Xu P."/>
            <person name="Wang S."/>
            <person name="Scheerlinck J.P."/>
            <person name="Hofmann A."/>
            <person name="Sternberg P.W."/>
            <person name="Wang J."/>
            <person name="Gasser R.B."/>
        </authorList>
    </citation>
    <scope>NUCLEOTIDE SEQUENCE [LARGE SCALE GENOMIC DNA]</scope>
    <source>
        <strain evidence="1">DCEP-RM93M</strain>
    </source>
</reference>
<organism evidence="1 2">
    <name type="scientific">Trichuris suis</name>
    <name type="common">pig whipworm</name>
    <dbReference type="NCBI Taxonomy" id="68888"/>
    <lineage>
        <taxon>Eukaryota</taxon>
        <taxon>Metazoa</taxon>
        <taxon>Ecdysozoa</taxon>
        <taxon>Nematoda</taxon>
        <taxon>Enoplea</taxon>
        <taxon>Dorylaimia</taxon>
        <taxon>Trichinellida</taxon>
        <taxon>Trichuridae</taxon>
        <taxon>Trichuris</taxon>
    </lineage>
</organism>
<dbReference type="AlphaFoldDB" id="A0A085M0N9"/>
<name>A0A085M0N9_9BILA</name>
<gene>
    <name evidence="1" type="ORF">M513_08326</name>
</gene>
<accession>A0A085M0N9</accession>
<protein>
    <submittedName>
        <fullName evidence="1">Uncharacterized protein</fullName>
    </submittedName>
</protein>
<evidence type="ECO:0000313" key="1">
    <source>
        <dbReference type="EMBL" id="KFD50785.1"/>
    </source>
</evidence>
<dbReference type="Proteomes" id="UP000030764">
    <property type="component" value="Unassembled WGS sequence"/>
</dbReference>
<dbReference type="EMBL" id="KL363248">
    <property type="protein sequence ID" value="KFD50785.1"/>
    <property type="molecule type" value="Genomic_DNA"/>
</dbReference>
<evidence type="ECO:0000313" key="2">
    <source>
        <dbReference type="Proteomes" id="UP000030764"/>
    </source>
</evidence>
<sequence length="74" mass="8346">MSFLHGATLSIPSTTENTHAVHLNYIGYLPLESNKEKQKVLYINKREDKSSAHICNNRSINRDNAVKMAHPVAQ</sequence>
<keyword evidence="2" id="KW-1185">Reference proteome</keyword>
<proteinExistence type="predicted"/>